<dbReference type="Proteomes" id="UP001295469">
    <property type="component" value="Chromosome C01"/>
</dbReference>
<reference evidence="3" key="1">
    <citation type="submission" date="2021-01" db="EMBL/GenBank/DDBJ databases">
        <authorList>
            <consortium name="Genoscope - CEA"/>
            <person name="William W."/>
        </authorList>
    </citation>
    <scope>NUCLEOTIDE SEQUENCE</scope>
</reference>
<evidence type="ECO:0000256" key="1">
    <source>
        <dbReference type="SAM" id="MobiDB-lite"/>
    </source>
</evidence>
<accession>A0A816QZE9</accession>
<proteinExistence type="predicted"/>
<feature type="transmembrane region" description="Helical" evidence="2">
    <location>
        <begin position="66"/>
        <end position="94"/>
    </location>
</feature>
<keyword evidence="2" id="KW-0472">Membrane</keyword>
<sequence length="97" mass="11038">MILGMRWLYTSRGGKLVLNGFGSDSMTASRLAVVSRIPEPKEEEREARASRGSSGAPQARVFGSWAFWPIMLVVFFRLVYLGFCNVWTLTFWVFNLL</sequence>
<organism evidence="3">
    <name type="scientific">Brassica napus</name>
    <name type="common">Rape</name>
    <dbReference type="NCBI Taxonomy" id="3708"/>
    <lineage>
        <taxon>Eukaryota</taxon>
        <taxon>Viridiplantae</taxon>
        <taxon>Streptophyta</taxon>
        <taxon>Embryophyta</taxon>
        <taxon>Tracheophyta</taxon>
        <taxon>Spermatophyta</taxon>
        <taxon>Magnoliopsida</taxon>
        <taxon>eudicotyledons</taxon>
        <taxon>Gunneridae</taxon>
        <taxon>Pentapetalae</taxon>
        <taxon>rosids</taxon>
        <taxon>malvids</taxon>
        <taxon>Brassicales</taxon>
        <taxon>Brassicaceae</taxon>
        <taxon>Brassiceae</taxon>
        <taxon>Brassica</taxon>
    </lineage>
</organism>
<protein>
    <submittedName>
        <fullName evidence="3">(rape) hypothetical protein</fullName>
    </submittedName>
</protein>
<dbReference type="EMBL" id="HG994365">
    <property type="protein sequence ID" value="CAF2067316.1"/>
    <property type="molecule type" value="Genomic_DNA"/>
</dbReference>
<evidence type="ECO:0000313" key="3">
    <source>
        <dbReference type="EMBL" id="CAF2067316.1"/>
    </source>
</evidence>
<feature type="region of interest" description="Disordered" evidence="1">
    <location>
        <begin position="38"/>
        <end position="57"/>
    </location>
</feature>
<keyword evidence="2" id="KW-1133">Transmembrane helix</keyword>
<keyword evidence="2" id="KW-0812">Transmembrane</keyword>
<dbReference type="AlphaFoldDB" id="A0A816QZE9"/>
<name>A0A816QZE9_BRANA</name>
<feature type="compositionally biased region" description="Basic and acidic residues" evidence="1">
    <location>
        <begin position="38"/>
        <end position="49"/>
    </location>
</feature>
<gene>
    <name evidence="3" type="ORF">DARMORV10_C01P01390.1</name>
</gene>
<evidence type="ECO:0000256" key="2">
    <source>
        <dbReference type="SAM" id="Phobius"/>
    </source>
</evidence>